<reference evidence="1 2" key="1">
    <citation type="submission" date="2022-01" db="EMBL/GenBank/DDBJ databases">
        <title>Collection of gut derived symbiotic bacterial strains cultured from healthy donors.</title>
        <authorList>
            <person name="Lin H."/>
            <person name="Kohout C."/>
            <person name="Waligurski E."/>
            <person name="Pamer E.G."/>
        </authorList>
    </citation>
    <scope>NUCLEOTIDE SEQUENCE [LARGE SCALE GENOMIC DNA]</scope>
    <source>
        <strain evidence="1 2">DFI.7.58</strain>
    </source>
</reference>
<gene>
    <name evidence="1" type="ORF">L0P57_04875</name>
</gene>
<evidence type="ECO:0008006" key="3">
    <source>
        <dbReference type="Google" id="ProtNLM"/>
    </source>
</evidence>
<dbReference type="Proteomes" id="UP001298681">
    <property type="component" value="Unassembled WGS sequence"/>
</dbReference>
<dbReference type="EMBL" id="JAKNHQ010000004">
    <property type="protein sequence ID" value="MCG4610262.1"/>
    <property type="molecule type" value="Genomic_DNA"/>
</dbReference>
<accession>A0ABS9MHH1</accession>
<evidence type="ECO:0000313" key="2">
    <source>
        <dbReference type="Proteomes" id="UP001298681"/>
    </source>
</evidence>
<keyword evidence="2" id="KW-1185">Reference proteome</keyword>
<evidence type="ECO:0000313" key="1">
    <source>
        <dbReference type="EMBL" id="MCG4610262.1"/>
    </source>
</evidence>
<proteinExistence type="predicted"/>
<dbReference type="RefSeq" id="WP_237966566.1">
    <property type="nucleotide sequence ID" value="NZ_JAKNHQ010000004.1"/>
</dbReference>
<organism evidence="1 2">
    <name type="scientific">Anaeromassilibacillus senegalensis</name>
    <dbReference type="NCBI Taxonomy" id="1673717"/>
    <lineage>
        <taxon>Bacteria</taxon>
        <taxon>Bacillati</taxon>
        <taxon>Bacillota</taxon>
        <taxon>Clostridia</taxon>
        <taxon>Eubacteriales</taxon>
        <taxon>Acutalibacteraceae</taxon>
        <taxon>Anaeromassilibacillus</taxon>
    </lineage>
</organism>
<name>A0ABS9MHH1_9FIRM</name>
<comment type="caution">
    <text evidence="1">The sequence shown here is derived from an EMBL/GenBank/DDBJ whole genome shotgun (WGS) entry which is preliminary data.</text>
</comment>
<sequence>MAKCRKVNLYDSAVEAADKAFQDKSITLNSATFEFGINTLTDAFSDELKSAEPIFSTTIRDAFEGGFINCVKNPEELYQTPIEDLMRGLQEAYRIGFENVNISAQAKENLKSLIEVLKPTKEQLKEIQDEAFKTGEAVPEYVNQGLTSIAKLEAITGSVEAQNYLIGQMLSTDPSFKELLKTSEGAGESIR</sequence>
<protein>
    <recommendedName>
        <fullName evidence="3">Phasin family protein</fullName>
    </recommendedName>
</protein>